<feature type="compositionally biased region" description="Basic and acidic residues" evidence="1">
    <location>
        <begin position="34"/>
        <end position="48"/>
    </location>
</feature>
<dbReference type="EMBL" id="DS469508">
    <property type="protein sequence ID" value="EDO49807.1"/>
    <property type="molecule type" value="Genomic_DNA"/>
</dbReference>
<feature type="region of interest" description="Disordered" evidence="1">
    <location>
        <begin position="15"/>
        <end position="76"/>
    </location>
</feature>
<proteinExistence type="predicted"/>
<dbReference type="Proteomes" id="UP000001593">
    <property type="component" value="Unassembled WGS sequence"/>
</dbReference>
<evidence type="ECO:0000256" key="1">
    <source>
        <dbReference type="SAM" id="MobiDB-lite"/>
    </source>
</evidence>
<dbReference type="PhylomeDB" id="A7RFZ2"/>
<gene>
    <name evidence="2" type="ORF">NEMVEDRAFT_v1g237968</name>
</gene>
<dbReference type="InParanoid" id="A7RFZ2"/>
<dbReference type="InterPro" id="IPR006627">
    <property type="entry name" value="TDU_repeat"/>
</dbReference>
<dbReference type="OMA" id="KEMPCAK"/>
<feature type="region of interest" description="Disordered" evidence="1">
    <location>
        <begin position="196"/>
        <end position="218"/>
    </location>
</feature>
<dbReference type="HOGENOM" id="CLU_1210636_0_0_1"/>
<dbReference type="FunCoup" id="A7RFZ2">
    <property type="interactions" value="229"/>
</dbReference>
<evidence type="ECO:0000313" key="2">
    <source>
        <dbReference type="EMBL" id="EDO49807.1"/>
    </source>
</evidence>
<dbReference type="InterPro" id="IPR028184">
    <property type="entry name" value="VGLL4"/>
</dbReference>
<dbReference type="AlphaFoldDB" id="A7RFZ2"/>
<name>A7RFZ2_NEMVE</name>
<organism evidence="2 3">
    <name type="scientific">Nematostella vectensis</name>
    <name type="common">Starlet sea anemone</name>
    <dbReference type="NCBI Taxonomy" id="45351"/>
    <lineage>
        <taxon>Eukaryota</taxon>
        <taxon>Metazoa</taxon>
        <taxon>Cnidaria</taxon>
        <taxon>Anthozoa</taxon>
        <taxon>Hexacorallia</taxon>
        <taxon>Actiniaria</taxon>
        <taxon>Edwardsiidae</taxon>
        <taxon>Nematostella</taxon>
    </lineage>
</organism>
<protein>
    <recommendedName>
        <fullName evidence="4">Transcription cofactor vestigial-like protein 4</fullName>
    </recommendedName>
</protein>
<keyword evidence="3" id="KW-1185">Reference proteome</keyword>
<dbReference type="SMART" id="SM00711">
    <property type="entry name" value="TDU"/>
    <property type="match status" value="2"/>
</dbReference>
<dbReference type="STRING" id="45351.A7RFZ2"/>
<dbReference type="GO" id="GO:0001223">
    <property type="term" value="F:transcription coactivator binding"/>
    <property type="evidence" value="ECO:0000318"/>
    <property type="project" value="GO_Central"/>
</dbReference>
<dbReference type="PANTHER" id="PTHR17604:SF7">
    <property type="entry name" value="TONDU-DOMAIN-CONTAINING GROWTH INHIBITOR, ISOFORM A"/>
    <property type="match status" value="1"/>
</dbReference>
<dbReference type="PANTHER" id="PTHR17604">
    <property type="entry name" value="TRANSCRIPTION COFACTOR VESTIGIAL-LIKE PROTEIN 4"/>
    <property type="match status" value="1"/>
</dbReference>
<evidence type="ECO:0000313" key="3">
    <source>
        <dbReference type="Proteomes" id="UP000001593"/>
    </source>
</evidence>
<dbReference type="Pfam" id="PF15245">
    <property type="entry name" value="VGLL4"/>
    <property type="match status" value="1"/>
</dbReference>
<dbReference type="OrthoDB" id="10040691at2759"/>
<evidence type="ECO:0008006" key="4">
    <source>
        <dbReference type="Google" id="ProtNLM"/>
    </source>
</evidence>
<dbReference type="GO" id="GO:0045892">
    <property type="term" value="P:negative regulation of DNA-templated transcription"/>
    <property type="evidence" value="ECO:0000318"/>
    <property type="project" value="GO_Central"/>
</dbReference>
<accession>A7RFZ2</accession>
<dbReference type="KEGG" id="nve:5521986"/>
<reference evidence="2 3" key="1">
    <citation type="journal article" date="2007" name="Science">
        <title>Sea anemone genome reveals ancestral eumetazoan gene repertoire and genomic organization.</title>
        <authorList>
            <person name="Putnam N.H."/>
            <person name="Srivastava M."/>
            <person name="Hellsten U."/>
            <person name="Dirks B."/>
            <person name="Chapman J."/>
            <person name="Salamov A."/>
            <person name="Terry A."/>
            <person name="Shapiro H."/>
            <person name="Lindquist E."/>
            <person name="Kapitonov V.V."/>
            <person name="Jurka J."/>
            <person name="Genikhovich G."/>
            <person name="Grigoriev I.V."/>
            <person name="Lucas S.M."/>
            <person name="Steele R.E."/>
            <person name="Finnerty J.R."/>
            <person name="Technau U."/>
            <person name="Martindale M.Q."/>
            <person name="Rokhsar D.S."/>
        </authorList>
    </citation>
    <scope>NUCLEOTIDE SEQUENCE [LARGE SCALE GENOMIC DNA]</scope>
    <source>
        <strain evidence="3">CH2 X CH6</strain>
    </source>
</reference>
<dbReference type="eggNOG" id="ENOG502QTV3">
    <property type="taxonomic scope" value="Eukaryota"/>
</dbReference>
<sequence>METPLDVLSRAASLVKNEQKSDFESDESSSLRTPEIRRKRERREKELSFAELSRNPVRTAGTQTSPLSPVPKARVDAGQPPLVSIKQEDMDHMQSVSMSPHNRPSVITSTKVIQHPVGYLPTQMYTSHRTSPPGGIHRREVVESAGVDPFVEEHFRRSLGEDYIHVSPIHKTVAGSVDEHFAKALGETWSQINTGVHTQKKSNSPSAQRMQSLVSPAN</sequence>